<protein>
    <submittedName>
        <fullName evidence="3">Uncharacterized protein</fullName>
    </submittedName>
</protein>
<dbReference type="Pfam" id="PF21010">
    <property type="entry name" value="HA2_C"/>
    <property type="match status" value="1"/>
</dbReference>
<keyword evidence="4" id="KW-1185">Reference proteome</keyword>
<dbReference type="Proteomes" id="UP001209878">
    <property type="component" value="Unassembled WGS sequence"/>
</dbReference>
<gene>
    <name evidence="3" type="ORF">NP493_256g04026</name>
</gene>
<proteinExistence type="predicted"/>
<dbReference type="PANTHER" id="PTHR18934:SF119">
    <property type="entry name" value="ATP-DEPENDENT RNA HELICASE A"/>
    <property type="match status" value="1"/>
</dbReference>
<dbReference type="GO" id="GO:0045944">
    <property type="term" value="P:positive regulation of transcription by RNA polymerase II"/>
    <property type="evidence" value="ECO:0007669"/>
    <property type="project" value="TreeGrafter"/>
</dbReference>
<keyword evidence="2" id="KW-0347">Helicase</keyword>
<dbReference type="AlphaFoldDB" id="A0AAD9UCS5"/>
<dbReference type="GO" id="GO:0003724">
    <property type="term" value="F:RNA helicase activity"/>
    <property type="evidence" value="ECO:0007669"/>
    <property type="project" value="TreeGrafter"/>
</dbReference>
<organism evidence="3 4">
    <name type="scientific">Ridgeia piscesae</name>
    <name type="common">Tubeworm</name>
    <dbReference type="NCBI Taxonomy" id="27915"/>
    <lineage>
        <taxon>Eukaryota</taxon>
        <taxon>Metazoa</taxon>
        <taxon>Spiralia</taxon>
        <taxon>Lophotrochozoa</taxon>
        <taxon>Annelida</taxon>
        <taxon>Polychaeta</taxon>
        <taxon>Sedentaria</taxon>
        <taxon>Canalipalpata</taxon>
        <taxon>Sabellida</taxon>
        <taxon>Siboglinidae</taxon>
        <taxon>Ridgeia</taxon>
    </lineage>
</organism>
<dbReference type="PANTHER" id="PTHR18934">
    <property type="entry name" value="ATP-DEPENDENT RNA HELICASE"/>
    <property type="match status" value="1"/>
</dbReference>
<evidence type="ECO:0000313" key="4">
    <source>
        <dbReference type="Proteomes" id="UP001209878"/>
    </source>
</evidence>
<dbReference type="GO" id="GO:0003723">
    <property type="term" value="F:RNA binding"/>
    <property type="evidence" value="ECO:0007669"/>
    <property type="project" value="TreeGrafter"/>
</dbReference>
<dbReference type="EMBL" id="JAODUO010000256">
    <property type="protein sequence ID" value="KAK2184712.1"/>
    <property type="molecule type" value="Genomic_DNA"/>
</dbReference>
<evidence type="ECO:0000313" key="3">
    <source>
        <dbReference type="EMBL" id="KAK2184712.1"/>
    </source>
</evidence>
<evidence type="ECO:0000256" key="2">
    <source>
        <dbReference type="ARBA" id="ARBA00022806"/>
    </source>
</evidence>
<dbReference type="GO" id="GO:0050684">
    <property type="term" value="P:regulation of mRNA processing"/>
    <property type="evidence" value="ECO:0007669"/>
    <property type="project" value="TreeGrafter"/>
</dbReference>
<keyword evidence="2" id="KW-0067">ATP-binding</keyword>
<name>A0AAD9UCS5_RIDPI</name>
<comment type="caution">
    <text evidence="3">The sequence shown here is derived from an EMBL/GenBank/DDBJ whole genome shotgun (WGS) entry which is preliminary data.</text>
</comment>
<dbReference type="Gene3D" id="1.20.120.1080">
    <property type="match status" value="1"/>
</dbReference>
<keyword evidence="1" id="KW-0378">Hydrolase</keyword>
<accession>A0AAD9UCS5</accession>
<keyword evidence="2" id="KW-0547">Nucleotide-binding</keyword>
<evidence type="ECO:0000256" key="1">
    <source>
        <dbReference type="ARBA" id="ARBA00022801"/>
    </source>
</evidence>
<dbReference type="GO" id="GO:0016887">
    <property type="term" value="F:ATP hydrolysis activity"/>
    <property type="evidence" value="ECO:0007669"/>
    <property type="project" value="TreeGrafter"/>
</dbReference>
<dbReference type="GO" id="GO:0005730">
    <property type="term" value="C:nucleolus"/>
    <property type="evidence" value="ECO:0007669"/>
    <property type="project" value="TreeGrafter"/>
</dbReference>
<dbReference type="GO" id="GO:1990904">
    <property type="term" value="C:ribonucleoprotein complex"/>
    <property type="evidence" value="ECO:0007669"/>
    <property type="project" value="TreeGrafter"/>
</dbReference>
<reference evidence="3" key="1">
    <citation type="journal article" date="2023" name="Mol. Biol. Evol.">
        <title>Third-Generation Sequencing Reveals the Adaptive Role of the Epigenome in Three Deep-Sea Polychaetes.</title>
        <authorList>
            <person name="Perez M."/>
            <person name="Aroh O."/>
            <person name="Sun Y."/>
            <person name="Lan Y."/>
            <person name="Juniper S.K."/>
            <person name="Young C.R."/>
            <person name="Angers B."/>
            <person name="Qian P.Y."/>
        </authorList>
    </citation>
    <scope>NUCLEOTIDE SEQUENCE</scope>
    <source>
        <strain evidence="3">R07B-5</strain>
    </source>
</reference>
<sequence length="139" mass="15476">MPIEPRLGKMIIYGCIFFCGDALCTIAASTTFPEPFVSNGMGRSLSWPHRRLAGCRHSDHVALLHAFQLWEDARMGGEQNESYFCETKSLSMPTLRMTSEAKNQLRDILVNAGFPEECFVAQSFNYSGPDSKLDMVSGT</sequence>
<dbReference type="GO" id="GO:0043138">
    <property type="term" value="F:3'-5' DNA helicase activity"/>
    <property type="evidence" value="ECO:0007669"/>
    <property type="project" value="TreeGrafter"/>
</dbReference>